<comment type="subcellular location">
    <subcellularLocation>
        <location evidence="1">Nucleus</location>
    </subcellularLocation>
</comment>
<evidence type="ECO:0000256" key="3">
    <source>
        <dbReference type="ARBA" id="ARBA00010547"/>
    </source>
</evidence>
<gene>
    <name evidence="15" type="ORF">SI8410_01001462</name>
</gene>
<feature type="domain" description="Anaphase-promoting complex subunit 1 N-terminal" evidence="11">
    <location>
        <begin position="69"/>
        <end position="283"/>
    </location>
</feature>
<feature type="domain" description="Anaphase-promoting complex subunit 1 N-terminal" evidence="11">
    <location>
        <begin position="316"/>
        <end position="524"/>
    </location>
</feature>
<dbReference type="GO" id="GO:0070979">
    <property type="term" value="P:protein K11-linked ubiquitination"/>
    <property type="evidence" value="ECO:0007669"/>
    <property type="project" value="TreeGrafter"/>
</dbReference>
<evidence type="ECO:0000256" key="5">
    <source>
        <dbReference type="ARBA" id="ARBA00022618"/>
    </source>
</evidence>
<keyword evidence="10" id="KW-0131">Cell cycle</keyword>
<dbReference type="GO" id="GO:0031145">
    <property type="term" value="P:anaphase-promoting complex-dependent catabolic process"/>
    <property type="evidence" value="ECO:0007669"/>
    <property type="project" value="TreeGrafter"/>
</dbReference>
<accession>A0A7I8K0Z6</accession>
<evidence type="ECO:0000259" key="14">
    <source>
        <dbReference type="Pfam" id="PF21282"/>
    </source>
</evidence>
<evidence type="ECO:0000256" key="7">
    <source>
        <dbReference type="ARBA" id="ARBA00022776"/>
    </source>
</evidence>
<feature type="domain" description="Anaphase-promoting complex subunit 1 C-terminal" evidence="12">
    <location>
        <begin position="1618"/>
        <end position="1792"/>
    </location>
</feature>
<keyword evidence="6" id="KW-0677">Repeat</keyword>
<comment type="similarity">
    <text evidence="3">Belongs to the APC1 family.</text>
</comment>
<feature type="domain" description="Anaphase-promoting complex subunit 1 middle" evidence="13">
    <location>
        <begin position="544"/>
        <end position="804"/>
    </location>
</feature>
<dbReference type="InterPro" id="IPR011989">
    <property type="entry name" value="ARM-like"/>
</dbReference>
<keyword evidence="5" id="KW-0132">Cell division</keyword>
<dbReference type="FunFam" id="1.25.10.10:FF:000338">
    <property type="entry name" value="Anaphase-promoting complex subunit 1"/>
    <property type="match status" value="1"/>
</dbReference>
<evidence type="ECO:0000256" key="10">
    <source>
        <dbReference type="ARBA" id="ARBA00023306"/>
    </source>
</evidence>
<evidence type="ECO:0000259" key="13">
    <source>
        <dbReference type="Pfam" id="PF20518"/>
    </source>
</evidence>
<evidence type="ECO:0000259" key="11">
    <source>
        <dbReference type="Pfam" id="PF12859"/>
    </source>
</evidence>
<dbReference type="InterPro" id="IPR048971">
    <property type="entry name" value="Apc1_3rd"/>
</dbReference>
<comment type="pathway">
    <text evidence="2">Protein modification; protein ubiquitination.</text>
</comment>
<dbReference type="Pfam" id="PF20518">
    <property type="entry name" value="Apc1_MidN"/>
    <property type="match status" value="1"/>
</dbReference>
<dbReference type="GO" id="GO:0007091">
    <property type="term" value="P:metaphase/anaphase transition of mitotic cell cycle"/>
    <property type="evidence" value="ECO:0007669"/>
    <property type="project" value="TreeGrafter"/>
</dbReference>
<reference evidence="15" key="1">
    <citation type="submission" date="2020-02" db="EMBL/GenBank/DDBJ databases">
        <authorList>
            <person name="Scholz U."/>
            <person name="Mascher M."/>
            <person name="Fiebig A."/>
        </authorList>
    </citation>
    <scope>NUCLEOTIDE SEQUENCE</scope>
</reference>
<dbReference type="FunFam" id="1.25.10.10:FF:000211">
    <property type="entry name" value="Anaphase-promoting complex subunit 1"/>
    <property type="match status" value="1"/>
</dbReference>
<evidence type="ECO:0000256" key="9">
    <source>
        <dbReference type="ARBA" id="ARBA00023242"/>
    </source>
</evidence>
<evidence type="ECO:0000256" key="6">
    <source>
        <dbReference type="ARBA" id="ARBA00022737"/>
    </source>
</evidence>
<evidence type="ECO:0000256" key="2">
    <source>
        <dbReference type="ARBA" id="ARBA00004906"/>
    </source>
</evidence>
<dbReference type="EMBL" id="LR746264">
    <property type="protein sequence ID" value="CAA7389414.1"/>
    <property type="molecule type" value="Genomic_DNA"/>
</dbReference>
<sequence>MSVGVRQLTVLGEFRPHGIVAEALDGKPAPGEDAEAEDRFDYFLFDPDITGDRDESLFEDHPFPTSSSPFNHSDHEIFIRGNRVIWSAGSRIEKRYSSPTSVLMACWCHMESIAEALLCVLQIDSLSIYSSSGEVGSIPLPYSIGAIWSLPLGLLLQKETDGNQPMHVSYSSSSSLLNTRDLSRPNKEFLSSQIASNLFGPYDHAIKGDGVDGASHLILKHPLEEPQVTYVEERGKLAIMKDFDERIIWTSDIIPLMSSYHKGKMKHSIWLLEVAHPESEIVTASRTVEEVLDAPSSKLFSFRRIWQGTCSQCAASEVFMATDVDGVPIICFLLQEQKLLLAVRILVDEMMGDVPVDFRPHTSWTIHAIAAVPVVVTRPRVQVGHLPFHDIVVLTSDNSLLLYSGKQCLCRYVLPCGLGRSAVFNDMVPTESVAIYNDLKITGVADPVRGRINVIVDNGQMFRCALRRNPSSSLANDCITAMAEGLHSSFYNYFIISLWGDGDSSYLSRTDSHFDLEWGSLKNVLIGICQKCGSGFQNAPLESYDTSWNFLINSKFHKNYHQRSSFTGLSFSTIHNTGLFEPSAGCIKAGEHQETSFYSQLLMGALDALHALYECLKLDNLRKHDLTLLVDLLCYIAISLGETSYVDHYIRDFPCVTPDIATAHVSPSPRSPPCLLRWLEKCLQYGCKSEHVNDLPDMVCKDKCSAVSWARKIVAFFSLLLGAERNERKLSSGVYCDIANGSAITPEELTVLAMVAERFGLQHLDLLPAGVSLPLRHALDKCRESPPTDWPAAAYVLIGREDLAMGCLGFSRKLNELESRTYLNLISICTPYVLPLKPVTIPSSVCDLMQSDYMKIEEIGSLDDPFEDGMEHMINSSTKLRYGRDLRLNEVRRLLCSSRPVAIQTPVNPSASDQELQQHQLWNLAQRTSALPFGRGAFTLATTHTLLTEALVVPRLVFSGRLPAQQNATVNLDPNVRNISELGSWPEFHNGVAAGLRLAPFQGKMSRTWIQYNKPEEPSAIHAGVLLALGLHGHLRVLTITDVYRYLSQEHDNTTVGVLLGMAASHRGTMHPAISKMLYLHIPSRHPSSFPELELPTLLQSAALLAVGLLYEGSAHPLTMKILLGEIGRRSGGDNVPEREGYAVAAGSALGLVALGRGKDAPGFMESFIDRLFQYIGCKEGHNKQCLIKDTIDEHNRNVGQVMDGSQINIDVTAPGATLALALIFLKTECETIASRLSIPATHFDLQYVRPDFIMLRIIARNLIMWNSVQPSRDWIESQIPEIVKMRISRMRDETADNGFDAEALVQAYVNIVAGACVSLGLKFAGSRNGDAQELLYDYAVYVLNEIKSVSGKMSNSLPKGLSEFVSRGTLETCLHLIVLSLSVVMAGSGHLQTFRLLRFLRSRGSVDGHVNYGIQMAVSLSIGFLFLGGGMQTFSTANSAIAALLITLYPRLPTGPNDNRCHLQAFRHLYAIAAESRWVQTVDVDTGLPVYAPLEVTVAETQNFAETSLCEVTPCILPERAVLKTVRVCGPRYWPQVIHLTPEEKPWWRSFERNNPFSGGILYIKRKVGVCSYVDDPTGCQSLLSRAIHKVSAVPCQSSPDGTVCDGSKPTEFKVDQLVGTFSADPSLIAFAQFCCDSTWNTRQDPFTHSLLESDADFQDFCSQVLLECVSKDRPALLQVYLSFYIFIGSMWEQVKFGYLHFNDSIFLSSLKIAIAYNDAFVRGRLTSPRGAIMQPTFIESLGRRVEEMLNFSRELRVNLVGYLGGKWPHEQGDKTAAILLSWYLQWFGIPHPHLVKSALVKVKPETMRSSAVPLLSMLLPRTRTSALSEIHKMLSS</sequence>
<dbReference type="GO" id="GO:0005680">
    <property type="term" value="C:anaphase-promoting complex"/>
    <property type="evidence" value="ECO:0007669"/>
    <property type="project" value="InterPro"/>
</dbReference>
<dbReference type="Pfam" id="PF18122">
    <property type="entry name" value="APC1_C"/>
    <property type="match status" value="1"/>
</dbReference>
<keyword evidence="16" id="KW-1185">Reference proteome</keyword>
<dbReference type="OrthoDB" id="26401at2759"/>
<dbReference type="InterPro" id="IPR041221">
    <property type="entry name" value="APC1_C"/>
</dbReference>
<evidence type="ECO:0000259" key="12">
    <source>
        <dbReference type="Pfam" id="PF18122"/>
    </source>
</evidence>
<dbReference type="GO" id="GO:0060090">
    <property type="term" value="F:molecular adaptor activity"/>
    <property type="evidence" value="ECO:0007669"/>
    <property type="project" value="TreeGrafter"/>
</dbReference>
<keyword evidence="8" id="KW-0833">Ubl conjugation pathway</keyword>
<dbReference type="Proteomes" id="UP000663760">
    <property type="component" value="Chromosome 1"/>
</dbReference>
<dbReference type="InterPro" id="IPR049255">
    <property type="entry name" value="Apc1_N"/>
</dbReference>
<feature type="domain" description="Anaphase-promoting complex subunit 1 beta-sandwich" evidence="14">
    <location>
        <begin position="1480"/>
        <end position="1542"/>
    </location>
</feature>
<organism evidence="15 16">
    <name type="scientific">Spirodela intermedia</name>
    <name type="common">Intermediate duckweed</name>
    <dbReference type="NCBI Taxonomy" id="51605"/>
    <lineage>
        <taxon>Eukaryota</taxon>
        <taxon>Viridiplantae</taxon>
        <taxon>Streptophyta</taxon>
        <taxon>Embryophyta</taxon>
        <taxon>Tracheophyta</taxon>
        <taxon>Spermatophyta</taxon>
        <taxon>Magnoliopsida</taxon>
        <taxon>Liliopsida</taxon>
        <taxon>Araceae</taxon>
        <taxon>Lemnoideae</taxon>
        <taxon>Spirodela</taxon>
    </lineage>
</organism>
<evidence type="ECO:0000313" key="15">
    <source>
        <dbReference type="EMBL" id="CAA7389414.1"/>
    </source>
</evidence>
<dbReference type="PANTHER" id="PTHR12827:SF3">
    <property type="entry name" value="ANAPHASE-PROMOTING COMPLEX SUBUNIT 1"/>
    <property type="match status" value="1"/>
</dbReference>
<evidence type="ECO:0000256" key="1">
    <source>
        <dbReference type="ARBA" id="ARBA00004123"/>
    </source>
</evidence>
<dbReference type="InterPro" id="IPR024990">
    <property type="entry name" value="Apc1"/>
</dbReference>
<dbReference type="GO" id="GO:0051301">
    <property type="term" value="P:cell division"/>
    <property type="evidence" value="ECO:0007669"/>
    <property type="project" value="UniProtKB-KW"/>
</dbReference>
<dbReference type="Gene3D" id="1.25.10.10">
    <property type="entry name" value="Leucine-rich Repeat Variant"/>
    <property type="match status" value="2"/>
</dbReference>
<dbReference type="InterPro" id="IPR046794">
    <property type="entry name" value="Apc1_MidN"/>
</dbReference>
<keyword evidence="7" id="KW-0498">Mitosis</keyword>
<evidence type="ECO:0000313" key="16">
    <source>
        <dbReference type="Proteomes" id="UP000663760"/>
    </source>
</evidence>
<keyword evidence="9" id="KW-0539">Nucleus</keyword>
<evidence type="ECO:0000256" key="8">
    <source>
        <dbReference type="ARBA" id="ARBA00022786"/>
    </source>
</evidence>
<evidence type="ECO:0000256" key="4">
    <source>
        <dbReference type="ARBA" id="ARBA00016070"/>
    </source>
</evidence>
<protein>
    <recommendedName>
        <fullName evidence="4">Anaphase-promoting complex subunit 1</fullName>
    </recommendedName>
</protein>
<dbReference type="Pfam" id="PF12859">
    <property type="entry name" value="ANAPC1"/>
    <property type="match status" value="2"/>
</dbReference>
<proteinExistence type="inferred from homology"/>
<dbReference type="PANTHER" id="PTHR12827">
    <property type="entry name" value="MEIOTIC CHECKPOINT REGULATOR TSG24 FAMILY MEMBER"/>
    <property type="match status" value="1"/>
</dbReference>
<dbReference type="Pfam" id="PF21282">
    <property type="entry name" value="APC1_3rd"/>
    <property type="match status" value="1"/>
</dbReference>
<name>A0A7I8K0Z6_SPIIN</name>